<reference evidence="1 2" key="1">
    <citation type="journal article" date="2021" name="BMC Biol.">
        <title>Horizontally acquired antibacterial genes associated with adaptive radiation of ladybird beetles.</title>
        <authorList>
            <person name="Li H.S."/>
            <person name="Tang X.F."/>
            <person name="Huang Y.H."/>
            <person name="Xu Z.Y."/>
            <person name="Chen M.L."/>
            <person name="Du X.Y."/>
            <person name="Qiu B.Y."/>
            <person name="Chen P.T."/>
            <person name="Zhang W."/>
            <person name="Slipinski A."/>
            <person name="Escalona H.E."/>
            <person name="Waterhouse R.M."/>
            <person name="Zwick A."/>
            <person name="Pang H."/>
        </authorList>
    </citation>
    <scope>NUCLEOTIDE SEQUENCE [LARGE SCALE GENOMIC DNA]</scope>
    <source>
        <strain evidence="1">SYSU2018</strain>
    </source>
</reference>
<evidence type="ECO:0000313" key="1">
    <source>
        <dbReference type="EMBL" id="KAL3288153.1"/>
    </source>
</evidence>
<protein>
    <submittedName>
        <fullName evidence="1">Uncharacterized protein</fullName>
    </submittedName>
</protein>
<sequence length="144" mass="15942">MPNLSRKRSNYAGGHPSRIKKRQFSGNRFIAECDTQQVNTSANVLKNSDYGSVLLHVFSMLSTFVKCQSCDGELKFLKTNGAGVAFKIVALCSCSTRYCESSPRKDNLHTASHAVFQHFQTEAVKEEMEKNADDGKDPCLVTVS</sequence>
<organism evidence="1 2">
    <name type="scientific">Cryptolaemus montrouzieri</name>
    <dbReference type="NCBI Taxonomy" id="559131"/>
    <lineage>
        <taxon>Eukaryota</taxon>
        <taxon>Metazoa</taxon>
        <taxon>Ecdysozoa</taxon>
        <taxon>Arthropoda</taxon>
        <taxon>Hexapoda</taxon>
        <taxon>Insecta</taxon>
        <taxon>Pterygota</taxon>
        <taxon>Neoptera</taxon>
        <taxon>Endopterygota</taxon>
        <taxon>Coleoptera</taxon>
        <taxon>Polyphaga</taxon>
        <taxon>Cucujiformia</taxon>
        <taxon>Coccinelloidea</taxon>
        <taxon>Coccinellidae</taxon>
        <taxon>Scymninae</taxon>
        <taxon>Scymnini</taxon>
        <taxon>Cryptolaemus</taxon>
    </lineage>
</organism>
<feature type="non-terminal residue" evidence="1">
    <location>
        <position position="144"/>
    </location>
</feature>
<proteinExistence type="predicted"/>
<dbReference type="Proteomes" id="UP001516400">
    <property type="component" value="Unassembled WGS sequence"/>
</dbReference>
<dbReference type="EMBL" id="JABFTP020000185">
    <property type="protein sequence ID" value="KAL3288153.1"/>
    <property type="molecule type" value="Genomic_DNA"/>
</dbReference>
<name>A0ABD2PAZ2_9CUCU</name>
<comment type="caution">
    <text evidence="1">The sequence shown here is derived from an EMBL/GenBank/DDBJ whole genome shotgun (WGS) entry which is preliminary data.</text>
</comment>
<dbReference type="AlphaFoldDB" id="A0ABD2PAZ2"/>
<gene>
    <name evidence="1" type="ORF">HHI36_002601</name>
</gene>
<evidence type="ECO:0000313" key="2">
    <source>
        <dbReference type="Proteomes" id="UP001516400"/>
    </source>
</evidence>
<keyword evidence="2" id="KW-1185">Reference proteome</keyword>
<accession>A0ABD2PAZ2</accession>